<dbReference type="PhylomeDB" id="A0A022RFU8"/>
<evidence type="ECO:0000256" key="3">
    <source>
        <dbReference type="ARBA" id="ARBA00023163"/>
    </source>
</evidence>
<keyword evidence="8" id="KW-1185">Reference proteome</keyword>
<dbReference type="InterPro" id="IPR036093">
    <property type="entry name" value="NAC_dom_sf"/>
</dbReference>
<feature type="compositionally biased region" description="Polar residues" evidence="5">
    <location>
        <begin position="223"/>
        <end position="233"/>
    </location>
</feature>
<evidence type="ECO:0000256" key="2">
    <source>
        <dbReference type="ARBA" id="ARBA00023125"/>
    </source>
</evidence>
<keyword evidence="4" id="KW-0539">Nucleus</keyword>
<dbReference type="EMBL" id="KI630480">
    <property type="protein sequence ID" value="EYU38658.1"/>
    <property type="molecule type" value="Genomic_DNA"/>
</dbReference>
<reference evidence="7 8" key="1">
    <citation type="journal article" date="2013" name="Proc. Natl. Acad. Sci. U.S.A.">
        <title>Fine-scale variation in meiotic recombination in Mimulus inferred from population shotgun sequencing.</title>
        <authorList>
            <person name="Hellsten U."/>
            <person name="Wright K.M."/>
            <person name="Jenkins J."/>
            <person name="Shu S."/>
            <person name="Yuan Y."/>
            <person name="Wessler S.R."/>
            <person name="Schmutz J."/>
            <person name="Willis J.H."/>
            <person name="Rokhsar D.S."/>
        </authorList>
    </citation>
    <scope>NUCLEOTIDE SEQUENCE [LARGE SCALE GENOMIC DNA]</scope>
    <source>
        <strain evidence="8">cv. DUN x IM62</strain>
    </source>
</reference>
<keyword evidence="1" id="KW-0805">Transcription regulation</keyword>
<accession>A0A022RFU8</accession>
<evidence type="ECO:0000256" key="5">
    <source>
        <dbReference type="SAM" id="MobiDB-lite"/>
    </source>
</evidence>
<dbReference type="SUPFAM" id="SSF101941">
    <property type="entry name" value="NAC domain"/>
    <property type="match status" value="1"/>
</dbReference>
<dbReference type="PANTHER" id="PTHR31744:SF220">
    <property type="entry name" value="LOW QUALITY PROTEIN: NAC DOMAIN-CONTAINING PROTEIN 90-LIKE"/>
    <property type="match status" value="1"/>
</dbReference>
<feature type="domain" description="NAC" evidence="6">
    <location>
        <begin position="13"/>
        <end position="183"/>
    </location>
</feature>
<keyword evidence="2" id="KW-0238">DNA-binding</keyword>
<protein>
    <recommendedName>
        <fullName evidence="6">NAC domain-containing protein</fullName>
    </recommendedName>
</protein>
<keyword evidence="3" id="KW-0804">Transcription</keyword>
<gene>
    <name evidence="7" type="ORF">MIMGU_mgv1a019349mg</name>
</gene>
<evidence type="ECO:0000256" key="1">
    <source>
        <dbReference type="ARBA" id="ARBA00023015"/>
    </source>
</evidence>
<organism evidence="7 8">
    <name type="scientific">Erythranthe guttata</name>
    <name type="common">Yellow monkey flower</name>
    <name type="synonym">Mimulus guttatus</name>
    <dbReference type="NCBI Taxonomy" id="4155"/>
    <lineage>
        <taxon>Eukaryota</taxon>
        <taxon>Viridiplantae</taxon>
        <taxon>Streptophyta</taxon>
        <taxon>Embryophyta</taxon>
        <taxon>Tracheophyta</taxon>
        <taxon>Spermatophyta</taxon>
        <taxon>Magnoliopsida</taxon>
        <taxon>eudicotyledons</taxon>
        <taxon>Gunneridae</taxon>
        <taxon>Pentapetalae</taxon>
        <taxon>asterids</taxon>
        <taxon>lamiids</taxon>
        <taxon>Lamiales</taxon>
        <taxon>Phrymaceae</taxon>
        <taxon>Erythranthe</taxon>
    </lineage>
</organism>
<dbReference type="Pfam" id="PF02365">
    <property type="entry name" value="NAM"/>
    <property type="match status" value="1"/>
</dbReference>
<dbReference type="GO" id="GO:0006355">
    <property type="term" value="P:regulation of DNA-templated transcription"/>
    <property type="evidence" value="ECO:0007669"/>
    <property type="project" value="InterPro"/>
</dbReference>
<evidence type="ECO:0000313" key="7">
    <source>
        <dbReference type="EMBL" id="EYU38658.1"/>
    </source>
</evidence>
<feature type="compositionally biased region" description="Low complexity" evidence="5">
    <location>
        <begin position="208"/>
        <end position="217"/>
    </location>
</feature>
<evidence type="ECO:0000259" key="6">
    <source>
        <dbReference type="PROSITE" id="PS51005"/>
    </source>
</evidence>
<dbReference type="eggNOG" id="ENOG502R44H">
    <property type="taxonomic scope" value="Eukaryota"/>
</dbReference>
<evidence type="ECO:0000256" key="4">
    <source>
        <dbReference type="ARBA" id="ARBA00023242"/>
    </source>
</evidence>
<dbReference type="InterPro" id="IPR003441">
    <property type="entry name" value="NAC-dom"/>
</dbReference>
<dbReference type="STRING" id="4155.A0A022RFU8"/>
<dbReference type="AlphaFoldDB" id="A0A022RFU8"/>
<proteinExistence type="predicted"/>
<evidence type="ECO:0000313" key="8">
    <source>
        <dbReference type="Proteomes" id="UP000030748"/>
    </source>
</evidence>
<dbReference type="Proteomes" id="UP000030748">
    <property type="component" value="Unassembled WGS sequence"/>
</dbReference>
<feature type="region of interest" description="Disordered" evidence="5">
    <location>
        <begin position="189"/>
        <end position="239"/>
    </location>
</feature>
<dbReference type="PROSITE" id="PS51005">
    <property type="entry name" value="NAC"/>
    <property type="match status" value="1"/>
</dbReference>
<dbReference type="GO" id="GO:0003677">
    <property type="term" value="F:DNA binding"/>
    <property type="evidence" value="ECO:0007669"/>
    <property type="project" value="UniProtKB-KW"/>
</dbReference>
<name>A0A022RFU8_ERYGU</name>
<dbReference type="PANTHER" id="PTHR31744">
    <property type="entry name" value="PROTEIN CUP-SHAPED COTYLEDON 2-RELATED"/>
    <property type="match status" value="1"/>
</dbReference>
<dbReference type="Gene3D" id="2.170.150.80">
    <property type="entry name" value="NAC domain"/>
    <property type="match status" value="1"/>
</dbReference>
<sequence>MDIIDDDDEVGTILPGYRFYPTQEELVSFYLQNKLNGTRPDVHTVIPVVNIYDHNPWDLPKFGGEFSPADGEQWFFFSPRQEREYRGGRPNRMTNAGYWKATGSPSNVYSIINNCSVIIGMKRTMVFYLGRAPNGTKTTWKMNEYKAVDYSNCEPSIHNSSSSTNVADPQLREEVSLCRIYTGSRSIRAFDRRPTSEPAAEAVHHHSSGGSSSSSSSPPAAAQNINTATDQNSEGGGEPCWDADQLFNWFFT</sequence>